<dbReference type="GO" id="GO:0010438">
    <property type="term" value="P:cellular response to sulfur starvation"/>
    <property type="evidence" value="ECO:0007669"/>
    <property type="project" value="TreeGrafter"/>
</dbReference>
<keyword evidence="6 9" id="KW-1133">Transmembrane helix</keyword>
<dbReference type="RefSeq" id="WP_183794497.1">
    <property type="nucleotide sequence ID" value="NZ_JACIDU010000018.1"/>
</dbReference>
<dbReference type="Pfam" id="PF00528">
    <property type="entry name" value="BPD_transp_1"/>
    <property type="match status" value="1"/>
</dbReference>
<comment type="subcellular location">
    <subcellularLocation>
        <location evidence="1 9">Cell membrane</location>
        <topology evidence="1 9">Multi-pass membrane protein</topology>
    </subcellularLocation>
</comment>
<feature type="transmembrane region" description="Helical" evidence="9">
    <location>
        <begin position="189"/>
        <end position="207"/>
    </location>
</feature>
<dbReference type="PROSITE" id="PS51257">
    <property type="entry name" value="PROKAR_LIPOPROTEIN"/>
    <property type="match status" value="1"/>
</dbReference>
<evidence type="ECO:0000256" key="1">
    <source>
        <dbReference type="ARBA" id="ARBA00004651"/>
    </source>
</evidence>
<dbReference type="PANTHER" id="PTHR30151">
    <property type="entry name" value="ALKANE SULFONATE ABC TRANSPORTER-RELATED, MEMBRANE SUBUNIT"/>
    <property type="match status" value="1"/>
</dbReference>
<gene>
    <name evidence="11" type="ORF">GGQ66_003801</name>
</gene>
<evidence type="ECO:0000256" key="3">
    <source>
        <dbReference type="ARBA" id="ARBA00022448"/>
    </source>
</evidence>
<evidence type="ECO:0000259" key="10">
    <source>
        <dbReference type="PROSITE" id="PS50928"/>
    </source>
</evidence>
<dbReference type="PROSITE" id="PS50928">
    <property type="entry name" value="ABC_TM1"/>
    <property type="match status" value="1"/>
</dbReference>
<proteinExistence type="inferred from homology"/>
<keyword evidence="7 9" id="KW-0472">Membrane</keyword>
<evidence type="ECO:0000313" key="12">
    <source>
        <dbReference type="Proteomes" id="UP000584824"/>
    </source>
</evidence>
<dbReference type="PANTHER" id="PTHR30151:SF25">
    <property type="entry name" value="TAURINE TRANSPORT SYSTEM PERMEASE PROTEIN TAUC"/>
    <property type="match status" value="1"/>
</dbReference>
<keyword evidence="5 9" id="KW-0812">Transmembrane</keyword>
<sequence length="258" mass="27777">MPVRDKIFGVLIAIGGCLTVWWAVSWAGLVSPFLLPPPVKVWRAFVALWSSGELLHHTWASAMRVGIGYGLAVSVAIPLAIVFSASGIVRVVAEPLLEFLRQIPPLALMPLLMLWLGIGEAQKIGIIILACFFPVFLGMRGGIAQADRKLIEVGKVCGLNRWEIIRRIVMPSALPALVVGLRISLGYSWRALVGAELIASSVGLGYLITDAQDLARTDIVLVGILVIGVVGLATDFLLKRLCARLAPWLAGDLEMARA</sequence>
<feature type="transmembrane region" description="Helical" evidence="9">
    <location>
        <begin position="7"/>
        <end position="29"/>
    </location>
</feature>
<evidence type="ECO:0000256" key="2">
    <source>
        <dbReference type="ARBA" id="ARBA00009306"/>
    </source>
</evidence>
<evidence type="ECO:0000256" key="7">
    <source>
        <dbReference type="ARBA" id="ARBA00023136"/>
    </source>
</evidence>
<evidence type="ECO:0000256" key="8">
    <source>
        <dbReference type="ARBA" id="ARBA00056719"/>
    </source>
</evidence>
<evidence type="ECO:0000256" key="4">
    <source>
        <dbReference type="ARBA" id="ARBA00022475"/>
    </source>
</evidence>
<comment type="similarity">
    <text evidence="2 9">Belongs to the binding-protein-dependent transport system permease family.</text>
</comment>
<evidence type="ECO:0000256" key="5">
    <source>
        <dbReference type="ARBA" id="ARBA00022692"/>
    </source>
</evidence>
<feature type="transmembrane region" description="Helical" evidence="9">
    <location>
        <begin position="67"/>
        <end position="92"/>
    </location>
</feature>
<feature type="transmembrane region" description="Helical" evidence="9">
    <location>
        <begin position="164"/>
        <end position="183"/>
    </location>
</feature>
<dbReference type="FunFam" id="1.10.3720.10:FF:000003">
    <property type="entry name" value="Aliphatic sulfonate ABC transporter permease"/>
    <property type="match status" value="1"/>
</dbReference>
<dbReference type="AlphaFoldDB" id="A0A7W6P2A3"/>
<evidence type="ECO:0000313" key="11">
    <source>
        <dbReference type="EMBL" id="MBB4105214.1"/>
    </source>
</evidence>
<dbReference type="GO" id="GO:0005886">
    <property type="term" value="C:plasma membrane"/>
    <property type="evidence" value="ECO:0007669"/>
    <property type="project" value="UniProtKB-SubCell"/>
</dbReference>
<dbReference type="GO" id="GO:0042918">
    <property type="term" value="P:alkanesulfonate transmembrane transport"/>
    <property type="evidence" value="ECO:0007669"/>
    <property type="project" value="UniProtKB-ARBA"/>
</dbReference>
<feature type="transmembrane region" description="Helical" evidence="9">
    <location>
        <begin position="124"/>
        <end position="143"/>
    </location>
</feature>
<keyword evidence="4" id="KW-1003">Cell membrane</keyword>
<protein>
    <submittedName>
        <fullName evidence="11">Sulfonate transport system permease protein</fullName>
    </submittedName>
</protein>
<feature type="transmembrane region" description="Helical" evidence="9">
    <location>
        <begin position="219"/>
        <end position="238"/>
    </location>
</feature>
<dbReference type="InterPro" id="IPR035906">
    <property type="entry name" value="MetI-like_sf"/>
</dbReference>
<reference evidence="11 12" key="1">
    <citation type="submission" date="2020-08" db="EMBL/GenBank/DDBJ databases">
        <title>Genomic Encyclopedia of Type Strains, Phase IV (KMG-IV): sequencing the most valuable type-strain genomes for metagenomic binning, comparative biology and taxonomic classification.</title>
        <authorList>
            <person name="Goeker M."/>
        </authorList>
    </citation>
    <scope>NUCLEOTIDE SEQUENCE [LARGE SCALE GENOMIC DNA]</scope>
    <source>
        <strain evidence="11 12">DSM 26385</strain>
    </source>
</reference>
<keyword evidence="3 9" id="KW-0813">Transport</keyword>
<name>A0A7W6P2A3_9HYPH</name>
<dbReference type="Gene3D" id="1.10.3720.10">
    <property type="entry name" value="MetI-like"/>
    <property type="match status" value="1"/>
</dbReference>
<feature type="transmembrane region" description="Helical" evidence="9">
    <location>
        <begin position="99"/>
        <end position="118"/>
    </location>
</feature>
<dbReference type="InterPro" id="IPR000515">
    <property type="entry name" value="MetI-like"/>
</dbReference>
<comment type="function">
    <text evidence="8">Probably part of an ABC transporter complex. Probably responsible for the translocation of the substrate across the membrane.</text>
</comment>
<comment type="caution">
    <text evidence="11">The sequence shown here is derived from an EMBL/GenBank/DDBJ whole genome shotgun (WGS) entry which is preliminary data.</text>
</comment>
<accession>A0A7W6P2A3</accession>
<dbReference type="Proteomes" id="UP000584824">
    <property type="component" value="Unassembled WGS sequence"/>
</dbReference>
<feature type="domain" description="ABC transmembrane type-1" evidence="10">
    <location>
        <begin position="58"/>
        <end position="238"/>
    </location>
</feature>
<evidence type="ECO:0000256" key="9">
    <source>
        <dbReference type="RuleBase" id="RU363032"/>
    </source>
</evidence>
<dbReference type="SUPFAM" id="SSF161098">
    <property type="entry name" value="MetI-like"/>
    <property type="match status" value="1"/>
</dbReference>
<dbReference type="EMBL" id="JACIDU010000018">
    <property type="protein sequence ID" value="MBB4105214.1"/>
    <property type="molecule type" value="Genomic_DNA"/>
</dbReference>
<evidence type="ECO:0000256" key="6">
    <source>
        <dbReference type="ARBA" id="ARBA00022989"/>
    </source>
</evidence>
<keyword evidence="12" id="KW-1185">Reference proteome</keyword>
<organism evidence="11 12">
    <name type="scientific">Allorhizobium borbori</name>
    <dbReference type="NCBI Taxonomy" id="485907"/>
    <lineage>
        <taxon>Bacteria</taxon>
        <taxon>Pseudomonadati</taxon>
        <taxon>Pseudomonadota</taxon>
        <taxon>Alphaproteobacteria</taxon>
        <taxon>Hyphomicrobiales</taxon>
        <taxon>Rhizobiaceae</taxon>
        <taxon>Rhizobium/Agrobacterium group</taxon>
        <taxon>Allorhizobium</taxon>
    </lineage>
</organism>
<dbReference type="CDD" id="cd06261">
    <property type="entry name" value="TM_PBP2"/>
    <property type="match status" value="1"/>
</dbReference>